<organism evidence="2 3">
    <name type="scientific">Pedobacter lithocola</name>
    <dbReference type="NCBI Taxonomy" id="1908239"/>
    <lineage>
        <taxon>Bacteria</taxon>
        <taxon>Pseudomonadati</taxon>
        <taxon>Bacteroidota</taxon>
        <taxon>Sphingobacteriia</taxon>
        <taxon>Sphingobacteriales</taxon>
        <taxon>Sphingobacteriaceae</taxon>
        <taxon>Pedobacter</taxon>
    </lineage>
</organism>
<accession>A0ABV8P553</accession>
<evidence type="ECO:0000259" key="1">
    <source>
        <dbReference type="Pfam" id="PF12950"/>
    </source>
</evidence>
<feature type="non-terminal residue" evidence="2">
    <location>
        <position position="1"/>
    </location>
</feature>
<name>A0ABV8P553_9SPHI</name>
<dbReference type="InterPro" id="IPR025931">
    <property type="entry name" value="TaqI_C"/>
</dbReference>
<evidence type="ECO:0000313" key="3">
    <source>
        <dbReference type="Proteomes" id="UP001595789"/>
    </source>
</evidence>
<reference evidence="3" key="1">
    <citation type="journal article" date="2019" name="Int. J. Syst. Evol. Microbiol.">
        <title>The Global Catalogue of Microorganisms (GCM) 10K type strain sequencing project: providing services to taxonomists for standard genome sequencing and annotation.</title>
        <authorList>
            <consortium name="The Broad Institute Genomics Platform"/>
            <consortium name="The Broad Institute Genome Sequencing Center for Infectious Disease"/>
            <person name="Wu L."/>
            <person name="Ma J."/>
        </authorList>
    </citation>
    <scope>NUCLEOTIDE SEQUENCE [LARGE SCALE GENOMIC DNA]</scope>
    <source>
        <strain evidence="3">CCM 8691</strain>
    </source>
</reference>
<dbReference type="RefSeq" id="WP_378981418.1">
    <property type="nucleotide sequence ID" value="NZ_JBHSBW010000005.1"/>
</dbReference>
<comment type="caution">
    <text evidence="2">The sequence shown here is derived from an EMBL/GenBank/DDBJ whole genome shotgun (WGS) entry which is preliminary data.</text>
</comment>
<gene>
    <name evidence="2" type="ORF">ACFOWA_02415</name>
</gene>
<proteinExistence type="predicted"/>
<sequence>DKGDTPYNLRSCAYMEDFFSPKIIYPNMTKFLPFLYDDSGYLTNQKCFIITGEKIEFLTAFLNSSLFKYCFKDNFPELQGGTRELSKIFFDKIPVIQITDMMNLDFKNLIKKVQDLSKNGFSTTDVEEFIEQKIFDIYGLTTEEREIVKNY</sequence>
<keyword evidence="3" id="KW-1185">Reference proteome</keyword>
<evidence type="ECO:0000313" key="2">
    <source>
        <dbReference type="EMBL" id="MFC4210018.1"/>
    </source>
</evidence>
<dbReference type="Pfam" id="PF12950">
    <property type="entry name" value="TaqI_C"/>
    <property type="match status" value="1"/>
</dbReference>
<dbReference type="EMBL" id="JBHSBW010000005">
    <property type="protein sequence ID" value="MFC4210018.1"/>
    <property type="molecule type" value="Genomic_DNA"/>
</dbReference>
<protein>
    <submittedName>
        <fullName evidence="2">TaqI-like C-terminal specificity domain-containing protein</fullName>
    </submittedName>
</protein>
<feature type="domain" description="TaqI-like C-terminal specificity" evidence="1">
    <location>
        <begin position="16"/>
        <end position="95"/>
    </location>
</feature>
<dbReference type="Proteomes" id="UP001595789">
    <property type="component" value="Unassembled WGS sequence"/>
</dbReference>